<feature type="compositionally biased region" description="Pro residues" evidence="1">
    <location>
        <begin position="248"/>
        <end position="257"/>
    </location>
</feature>
<evidence type="ECO:0000313" key="3">
    <source>
        <dbReference type="Proteomes" id="UP001234178"/>
    </source>
</evidence>
<protein>
    <submittedName>
        <fullName evidence="2">Uncharacterized protein</fullName>
    </submittedName>
</protein>
<proteinExistence type="predicted"/>
<accession>A0ABQ9YYZ7</accession>
<name>A0ABQ9YYZ7_9CRUS</name>
<organism evidence="2 3">
    <name type="scientific">Daphnia magna</name>
    <dbReference type="NCBI Taxonomy" id="35525"/>
    <lineage>
        <taxon>Eukaryota</taxon>
        <taxon>Metazoa</taxon>
        <taxon>Ecdysozoa</taxon>
        <taxon>Arthropoda</taxon>
        <taxon>Crustacea</taxon>
        <taxon>Branchiopoda</taxon>
        <taxon>Diplostraca</taxon>
        <taxon>Cladocera</taxon>
        <taxon>Anomopoda</taxon>
        <taxon>Daphniidae</taxon>
        <taxon>Daphnia</taxon>
    </lineage>
</organism>
<dbReference type="Proteomes" id="UP001234178">
    <property type="component" value="Unassembled WGS sequence"/>
</dbReference>
<sequence length="324" mass="36265">MKFLQGDKSKTFQTMIMGSLVGQFPPKAEKRHSKMVTWWSKMELLKHYSNFLTAFTLLGGPKIPISSRGSTDRRHQAGKSAIDAGLTGSMGLGRSTVAAAMGLVSRRTCALQVRLAAECPTQALLGLQCVLECLPAVRPSLLVLIDLNRLRQMPPRDQLNELEAKRKRVQQALLVAAKQKPSKDNNLAKTKSHVRFQTPAMRKVVAARAKIASPYRVMLGGTVLKPAIVRQAEPTDQPNPLTDRLVRPPLPVLPKPKPGVMRHLPSREWPNDMTTKRKREEDASETLAVKQRFKGSNSKEVIWLPQVLSLEEIIVLEAKRKRWR</sequence>
<feature type="region of interest" description="Disordered" evidence="1">
    <location>
        <begin position="234"/>
        <end position="283"/>
    </location>
</feature>
<comment type="caution">
    <text evidence="2">The sequence shown here is derived from an EMBL/GenBank/DDBJ whole genome shotgun (WGS) entry which is preliminary data.</text>
</comment>
<evidence type="ECO:0000256" key="1">
    <source>
        <dbReference type="SAM" id="MobiDB-lite"/>
    </source>
</evidence>
<reference evidence="2 3" key="1">
    <citation type="journal article" date="2023" name="Nucleic Acids Res.">
        <title>The hologenome of Daphnia magna reveals possible DNA methylation and microbiome-mediated evolution of the host genome.</title>
        <authorList>
            <person name="Chaturvedi A."/>
            <person name="Li X."/>
            <person name="Dhandapani V."/>
            <person name="Marshall H."/>
            <person name="Kissane S."/>
            <person name="Cuenca-Cambronero M."/>
            <person name="Asole G."/>
            <person name="Calvet F."/>
            <person name="Ruiz-Romero M."/>
            <person name="Marangio P."/>
            <person name="Guigo R."/>
            <person name="Rago D."/>
            <person name="Mirbahai L."/>
            <person name="Eastwood N."/>
            <person name="Colbourne J.K."/>
            <person name="Zhou J."/>
            <person name="Mallon E."/>
            <person name="Orsini L."/>
        </authorList>
    </citation>
    <scope>NUCLEOTIDE SEQUENCE [LARGE SCALE GENOMIC DNA]</scope>
    <source>
        <strain evidence="2">LRV0_1</strain>
    </source>
</reference>
<evidence type="ECO:0000313" key="2">
    <source>
        <dbReference type="EMBL" id="KAK4005880.1"/>
    </source>
</evidence>
<dbReference type="EMBL" id="JAOYFB010000002">
    <property type="protein sequence ID" value="KAK4005880.1"/>
    <property type="molecule type" value="Genomic_DNA"/>
</dbReference>
<gene>
    <name evidence="2" type="ORF">OUZ56_011004</name>
</gene>
<feature type="compositionally biased region" description="Basic and acidic residues" evidence="1">
    <location>
        <begin position="265"/>
        <end position="281"/>
    </location>
</feature>
<keyword evidence="3" id="KW-1185">Reference proteome</keyword>